<comment type="caution">
    <text evidence="1">The sequence shown here is derived from an EMBL/GenBank/DDBJ whole genome shotgun (WGS) entry which is preliminary data.</text>
</comment>
<dbReference type="EMBL" id="MFKE01000013">
    <property type="protein sequence ID" value="OGG35558.1"/>
    <property type="molecule type" value="Genomic_DNA"/>
</dbReference>
<dbReference type="PANTHER" id="PTHR40036:SF1">
    <property type="entry name" value="MACROCIN O-METHYLTRANSFERASE"/>
    <property type="match status" value="1"/>
</dbReference>
<dbReference type="Pfam" id="PF05711">
    <property type="entry name" value="TylF"/>
    <property type="match status" value="1"/>
</dbReference>
<dbReference type="SUPFAM" id="SSF53335">
    <property type="entry name" value="S-adenosyl-L-methionine-dependent methyltransferases"/>
    <property type="match status" value="1"/>
</dbReference>
<organism evidence="1 2">
    <name type="scientific">Candidatus Gottesmanbacteria bacterium RIFOXYB1_FULL_47_11</name>
    <dbReference type="NCBI Taxonomy" id="1798401"/>
    <lineage>
        <taxon>Bacteria</taxon>
        <taxon>Candidatus Gottesmaniibacteriota</taxon>
    </lineage>
</organism>
<evidence type="ECO:0000313" key="1">
    <source>
        <dbReference type="EMBL" id="OGG35558.1"/>
    </source>
</evidence>
<evidence type="ECO:0000313" key="2">
    <source>
        <dbReference type="Proteomes" id="UP000176186"/>
    </source>
</evidence>
<proteinExistence type="predicted"/>
<dbReference type="Proteomes" id="UP000176186">
    <property type="component" value="Unassembled WGS sequence"/>
</dbReference>
<gene>
    <name evidence="1" type="ORF">A2363_03480</name>
</gene>
<sequence>MKRIIINVLHRIGLTIREDPQKLLMDMDAAFIPIWNKSRAYTMTSTERMYGLYKAAEYISKERIRGDVVECGVWRGGSAMVAAYTLRKMGDITRKLYLYDTYTGMAEPDSRDRTILGNAPAHDIWLQAQKAQVNTWCLATLDEVKKNMYKTRYPKQKIRFIKGKVEDTIPNIIPDKIAILRLDTDWYTSTYHELVYLYPRLVPGGVLIIDDYGHWQGARKAVDTYMREHKISLLLHRLDYAGRIAIKTTVLKGRR</sequence>
<dbReference type="Gene3D" id="3.40.50.150">
    <property type="entry name" value="Vaccinia Virus protein VP39"/>
    <property type="match status" value="1"/>
</dbReference>
<name>A0A1F6BFA4_9BACT</name>
<reference evidence="1 2" key="1">
    <citation type="journal article" date="2016" name="Nat. Commun.">
        <title>Thousands of microbial genomes shed light on interconnected biogeochemical processes in an aquifer system.</title>
        <authorList>
            <person name="Anantharaman K."/>
            <person name="Brown C.T."/>
            <person name="Hug L.A."/>
            <person name="Sharon I."/>
            <person name="Castelle C.J."/>
            <person name="Probst A.J."/>
            <person name="Thomas B.C."/>
            <person name="Singh A."/>
            <person name="Wilkins M.J."/>
            <person name="Karaoz U."/>
            <person name="Brodie E.L."/>
            <person name="Williams K.H."/>
            <person name="Hubbard S.S."/>
            <person name="Banfield J.F."/>
        </authorList>
    </citation>
    <scope>NUCLEOTIDE SEQUENCE [LARGE SCALE GENOMIC DNA]</scope>
</reference>
<dbReference type="STRING" id="1798401.A2363_03480"/>
<protein>
    <recommendedName>
        <fullName evidence="3">Macrocin O-methyltransferase</fullName>
    </recommendedName>
</protein>
<dbReference type="InterPro" id="IPR008884">
    <property type="entry name" value="TylF_MeTrfase"/>
</dbReference>
<evidence type="ECO:0008006" key="3">
    <source>
        <dbReference type="Google" id="ProtNLM"/>
    </source>
</evidence>
<accession>A0A1F6BFA4</accession>
<dbReference type="PANTHER" id="PTHR40036">
    <property type="entry name" value="MACROCIN O-METHYLTRANSFERASE"/>
    <property type="match status" value="1"/>
</dbReference>
<dbReference type="AlphaFoldDB" id="A0A1F6BFA4"/>
<dbReference type="InterPro" id="IPR029063">
    <property type="entry name" value="SAM-dependent_MTases_sf"/>
</dbReference>